<proteinExistence type="predicted"/>
<dbReference type="GO" id="GO:0008146">
    <property type="term" value="F:sulfotransferase activity"/>
    <property type="evidence" value="ECO:0007669"/>
    <property type="project" value="InterPro"/>
</dbReference>
<dbReference type="AlphaFoldDB" id="A0A939IY93"/>
<organism evidence="1 2">
    <name type="scientific">Roseibium aggregatum</name>
    <dbReference type="NCBI Taxonomy" id="187304"/>
    <lineage>
        <taxon>Bacteria</taxon>
        <taxon>Pseudomonadati</taxon>
        <taxon>Pseudomonadota</taxon>
        <taxon>Alphaproteobacteria</taxon>
        <taxon>Hyphomicrobiales</taxon>
        <taxon>Stappiaceae</taxon>
        <taxon>Roseibium</taxon>
    </lineage>
</organism>
<name>A0A939IY93_9HYPH</name>
<gene>
    <name evidence="1" type="ORF">JF539_00160</name>
</gene>
<dbReference type="InterPro" id="IPR005331">
    <property type="entry name" value="Sulfotransferase"/>
</dbReference>
<accession>A0A939IY93</accession>
<dbReference type="Gene3D" id="3.40.50.300">
    <property type="entry name" value="P-loop containing nucleotide triphosphate hydrolases"/>
    <property type="match status" value="1"/>
</dbReference>
<evidence type="ECO:0000313" key="2">
    <source>
        <dbReference type="Proteomes" id="UP000664096"/>
    </source>
</evidence>
<dbReference type="SUPFAM" id="SSF52540">
    <property type="entry name" value="P-loop containing nucleoside triphosphate hydrolases"/>
    <property type="match status" value="1"/>
</dbReference>
<reference evidence="1" key="1">
    <citation type="submission" date="2020-12" db="EMBL/GenBank/DDBJ databases">
        <title>Oil enriched cultivation method for isolating marine PHA-producing bacteria.</title>
        <authorList>
            <person name="Zheng W."/>
            <person name="Yu S."/>
            <person name="Huang Y."/>
        </authorList>
    </citation>
    <scope>NUCLEOTIDE SEQUENCE</scope>
    <source>
        <strain evidence="1">SY-2-12</strain>
    </source>
</reference>
<dbReference type="Pfam" id="PF03567">
    <property type="entry name" value="Sulfotransfer_2"/>
    <property type="match status" value="1"/>
</dbReference>
<evidence type="ECO:0000313" key="1">
    <source>
        <dbReference type="EMBL" id="MBN9668726.1"/>
    </source>
</evidence>
<protein>
    <submittedName>
        <fullName evidence="1">Sulfotransferase family 2 domain-containing protein</fullName>
    </submittedName>
</protein>
<dbReference type="Proteomes" id="UP000664096">
    <property type="component" value="Unassembled WGS sequence"/>
</dbReference>
<dbReference type="EMBL" id="JAEKJZ010000001">
    <property type="protein sequence ID" value="MBN9668726.1"/>
    <property type="molecule type" value="Genomic_DNA"/>
</dbReference>
<dbReference type="GO" id="GO:0016020">
    <property type="term" value="C:membrane"/>
    <property type="evidence" value="ECO:0007669"/>
    <property type="project" value="InterPro"/>
</dbReference>
<comment type="caution">
    <text evidence="1">The sequence shown here is derived from an EMBL/GenBank/DDBJ whole genome shotgun (WGS) entry which is preliminary data.</text>
</comment>
<dbReference type="RefSeq" id="WP_207137890.1">
    <property type="nucleotide sequence ID" value="NZ_JAEKJZ010000001.1"/>
</dbReference>
<dbReference type="InterPro" id="IPR027417">
    <property type="entry name" value="P-loop_NTPase"/>
</dbReference>
<sequence>MPLFKINQKTILFIHIPKTGGTSVEEAFQAAGPKALFSDRRPVGLRCTPQHFHGDLLSAVMQREFVDYSFAVVRHPVDRLVSEFFYRCKDLKFRYYAGFRRRKVRISEASPAELTRAFSGWLDRILADYSTNPFILDNHIRPQAEFTSQFDPVVFRFEDGLQSALDTIGAKIGHAFGPVPHANASNRPRFPIAQADLLKLKTFYASDFETFGYALDA</sequence>